<evidence type="ECO:0000259" key="8">
    <source>
        <dbReference type="PROSITE" id="PS51032"/>
    </source>
</evidence>
<feature type="compositionally biased region" description="Low complexity" evidence="7">
    <location>
        <begin position="134"/>
        <end position="146"/>
    </location>
</feature>
<dbReference type="Proteomes" id="UP000593562">
    <property type="component" value="Unassembled WGS sequence"/>
</dbReference>
<keyword evidence="3" id="KW-0805">Transcription regulation</keyword>
<evidence type="ECO:0000256" key="5">
    <source>
        <dbReference type="ARBA" id="ARBA00023163"/>
    </source>
</evidence>
<protein>
    <submittedName>
        <fullName evidence="9">Ethylene-responsive transcription factor ESR2-like</fullName>
    </submittedName>
</protein>
<evidence type="ECO:0000313" key="10">
    <source>
        <dbReference type="Proteomes" id="UP000593562"/>
    </source>
</evidence>
<dbReference type="EMBL" id="JAAARO010000006">
    <property type="protein sequence ID" value="KAF5746558.1"/>
    <property type="molecule type" value="Genomic_DNA"/>
</dbReference>
<evidence type="ECO:0000256" key="7">
    <source>
        <dbReference type="SAM" id="MobiDB-lite"/>
    </source>
</evidence>
<proteinExistence type="predicted"/>
<dbReference type="PANTHER" id="PTHR31677:SF146">
    <property type="entry name" value="ETHYLENE-RESPONSIVE TRANSCRIPTION FACTOR ESR2"/>
    <property type="match status" value="1"/>
</dbReference>
<dbReference type="AlphaFoldDB" id="A0A7J7DJS2"/>
<dbReference type="PROSITE" id="PS51032">
    <property type="entry name" value="AP2_ERF"/>
    <property type="match status" value="1"/>
</dbReference>
<comment type="subcellular location">
    <subcellularLocation>
        <location evidence="1">Nucleus</location>
    </subcellularLocation>
</comment>
<feature type="region of interest" description="Disordered" evidence="7">
    <location>
        <begin position="1"/>
        <end position="48"/>
    </location>
</feature>
<keyword evidence="5" id="KW-0804">Transcription</keyword>
<dbReference type="PRINTS" id="PR00367">
    <property type="entry name" value="ETHRSPELEMNT"/>
</dbReference>
<dbReference type="InterPro" id="IPR036955">
    <property type="entry name" value="AP2/ERF_dom_sf"/>
</dbReference>
<organism evidence="9 10">
    <name type="scientific">Tripterygium wilfordii</name>
    <name type="common">Thunder God vine</name>
    <dbReference type="NCBI Taxonomy" id="458696"/>
    <lineage>
        <taxon>Eukaryota</taxon>
        <taxon>Viridiplantae</taxon>
        <taxon>Streptophyta</taxon>
        <taxon>Embryophyta</taxon>
        <taxon>Tracheophyta</taxon>
        <taxon>Spermatophyta</taxon>
        <taxon>Magnoliopsida</taxon>
        <taxon>eudicotyledons</taxon>
        <taxon>Gunneridae</taxon>
        <taxon>Pentapetalae</taxon>
        <taxon>rosids</taxon>
        <taxon>fabids</taxon>
        <taxon>Celastrales</taxon>
        <taxon>Celastraceae</taxon>
        <taxon>Tripterygium</taxon>
    </lineage>
</organism>
<evidence type="ECO:0000256" key="4">
    <source>
        <dbReference type="ARBA" id="ARBA00023125"/>
    </source>
</evidence>
<dbReference type="GO" id="GO:0003700">
    <property type="term" value="F:DNA-binding transcription factor activity"/>
    <property type="evidence" value="ECO:0007669"/>
    <property type="project" value="InterPro"/>
</dbReference>
<dbReference type="OrthoDB" id="1902708at2759"/>
<feature type="domain" description="AP2/ERF" evidence="8">
    <location>
        <begin position="52"/>
        <end position="109"/>
    </location>
</feature>
<dbReference type="Gene3D" id="3.30.730.10">
    <property type="entry name" value="AP2/ERF domain"/>
    <property type="match status" value="1"/>
</dbReference>
<dbReference type="FunCoup" id="A0A7J7DJS2">
    <property type="interactions" value="12"/>
</dbReference>
<gene>
    <name evidence="9" type="ORF">HS088_TW06G00729</name>
</gene>
<dbReference type="Pfam" id="PF00847">
    <property type="entry name" value="AP2"/>
    <property type="match status" value="1"/>
</dbReference>
<comment type="caution">
    <text evidence="9">The sequence shown here is derived from an EMBL/GenBank/DDBJ whole genome shotgun (WGS) entry which is preliminary data.</text>
</comment>
<dbReference type="PANTHER" id="PTHR31677">
    <property type="entry name" value="AP2 DOMAIN CLASS TRANSCRIPTION FACTOR"/>
    <property type="match status" value="1"/>
</dbReference>
<keyword evidence="10" id="KW-1185">Reference proteome</keyword>
<evidence type="ECO:0000256" key="1">
    <source>
        <dbReference type="ARBA" id="ARBA00004123"/>
    </source>
</evidence>
<sequence>MEEAFRRLNGMSPHVHEPEPIIPDHMLKKSTTTTSTNKRPLKESGTTAGTMRYRGVRRRPWGRYAAEIRDPQSKERRWLGTFDTAEEAACAYDCAARAMRGLKARTNFVYATPADHDYNMYKPSQPSIGAFTNSSSSRPPFSSHPPNWASPYSHPHTYAPPQRNITASSSPLNMVLLRDVPPTDGNFSRGSLVNSVTPHVCGPTYTSHGGVRNINLTANTPQTDFLDFFSQEPSHSGLLQEVVQGYLPKTDTSKGMSTSSVEEFVNPSNSKFYMKNESCFGGFLDNQVEQVQLGNFTEVLHGSQALPYGYNDQLPLMKLDHLGQDSVFNDIIQYPELFSTAFAARLQNA</sequence>
<accession>A0A7J7DJS2</accession>
<keyword evidence="6" id="KW-0539">Nucleus</keyword>
<dbReference type="CDD" id="cd00018">
    <property type="entry name" value="AP2"/>
    <property type="match status" value="1"/>
</dbReference>
<dbReference type="InterPro" id="IPR016177">
    <property type="entry name" value="DNA-bd_dom_sf"/>
</dbReference>
<dbReference type="SUPFAM" id="SSF54171">
    <property type="entry name" value="DNA-binding domain"/>
    <property type="match status" value="1"/>
</dbReference>
<name>A0A7J7DJS2_TRIWF</name>
<dbReference type="InterPro" id="IPR001471">
    <property type="entry name" value="AP2/ERF_dom"/>
</dbReference>
<dbReference type="GO" id="GO:0005634">
    <property type="term" value="C:nucleus"/>
    <property type="evidence" value="ECO:0007669"/>
    <property type="project" value="UniProtKB-SubCell"/>
</dbReference>
<evidence type="ECO:0000256" key="6">
    <source>
        <dbReference type="ARBA" id="ARBA00023242"/>
    </source>
</evidence>
<dbReference type="InParanoid" id="A0A7J7DJS2"/>
<keyword evidence="2" id="KW-0936">Ethylene signaling pathway</keyword>
<dbReference type="FunFam" id="3.30.730.10:FF:000001">
    <property type="entry name" value="Ethylene-responsive transcription factor 2"/>
    <property type="match status" value="1"/>
</dbReference>
<evidence type="ECO:0000256" key="2">
    <source>
        <dbReference type="ARBA" id="ARBA00022745"/>
    </source>
</evidence>
<keyword evidence="4" id="KW-0238">DNA-binding</keyword>
<feature type="region of interest" description="Disordered" evidence="7">
    <location>
        <begin position="129"/>
        <end position="165"/>
    </location>
</feature>
<reference evidence="9 10" key="1">
    <citation type="journal article" date="2020" name="Nat. Commun.">
        <title>Genome of Tripterygium wilfordii and identification of cytochrome P450 involved in triptolide biosynthesis.</title>
        <authorList>
            <person name="Tu L."/>
            <person name="Su P."/>
            <person name="Zhang Z."/>
            <person name="Gao L."/>
            <person name="Wang J."/>
            <person name="Hu T."/>
            <person name="Zhou J."/>
            <person name="Zhang Y."/>
            <person name="Zhao Y."/>
            <person name="Liu Y."/>
            <person name="Song Y."/>
            <person name="Tong Y."/>
            <person name="Lu Y."/>
            <person name="Yang J."/>
            <person name="Xu C."/>
            <person name="Jia M."/>
            <person name="Peters R.J."/>
            <person name="Huang L."/>
            <person name="Gao W."/>
        </authorList>
    </citation>
    <scope>NUCLEOTIDE SEQUENCE [LARGE SCALE GENOMIC DNA]</scope>
    <source>
        <strain evidence="10">cv. XIE 37</strain>
        <tissue evidence="9">Leaf</tissue>
    </source>
</reference>
<evidence type="ECO:0000256" key="3">
    <source>
        <dbReference type="ARBA" id="ARBA00023015"/>
    </source>
</evidence>
<dbReference type="GO" id="GO:0003677">
    <property type="term" value="F:DNA binding"/>
    <property type="evidence" value="ECO:0007669"/>
    <property type="project" value="UniProtKB-KW"/>
</dbReference>
<dbReference type="GO" id="GO:0009873">
    <property type="term" value="P:ethylene-activated signaling pathway"/>
    <property type="evidence" value="ECO:0007669"/>
    <property type="project" value="UniProtKB-KW"/>
</dbReference>
<evidence type="ECO:0000313" key="9">
    <source>
        <dbReference type="EMBL" id="KAF5746558.1"/>
    </source>
</evidence>
<dbReference type="SMART" id="SM00380">
    <property type="entry name" value="AP2"/>
    <property type="match status" value="1"/>
</dbReference>